<dbReference type="InterPro" id="IPR027385">
    <property type="entry name" value="Beta-barrel_OMP"/>
</dbReference>
<sequence>MKKLSLIASCLLISLPTFADVNPTLTLKGGYQFASDMTFDNGSPDGGFVGLSGELMLSDSFSIDLGYQYHGALDTKDYSIESQFIESKLGYQYLLNEQIYGYGKLGVAYWQSDKEHLKQTDSQYGVSPIAEIGMGYYFTPHFRAALGYQFIGNIGDSGSYDSHSVVTSISYLFKPFKAKSQTQSMPVNVRAFSFEVEDDKTDLSQKQLNELVYLAKHSMYKQIEIISANGVAVYEVMQALGTSGISPAVLKPVLNSDDTNAVTIKFIF</sequence>
<feature type="chain" id="PRO_5003386886" evidence="2">
    <location>
        <begin position="20"/>
        <end position="268"/>
    </location>
</feature>
<dbReference type="AlphaFoldDB" id="F9RQP0"/>
<reference evidence="4 5" key="1">
    <citation type="journal article" date="2012" name="Int. J. Syst. Evol. Microbiol.">
        <title>Vibrio caribbeanicus sp. nov., isolated from the marine sponge Scleritoderma cyanea.</title>
        <authorList>
            <person name="Hoffmann M."/>
            <person name="Monday S.R."/>
            <person name="Allard M.W."/>
            <person name="Strain E.A."/>
            <person name="Whittaker P."/>
            <person name="Naum M."/>
            <person name="McCarthy P.J."/>
            <person name="Lopez J.V."/>
            <person name="Fischer M."/>
            <person name="Brown E.W."/>
        </authorList>
    </citation>
    <scope>NUCLEOTIDE SEQUENCE [LARGE SCALE GENOMIC DNA]</scope>
    <source>
        <strain evidence="4 5">LMG 19158</strain>
    </source>
</reference>
<dbReference type="Gene3D" id="2.40.160.20">
    <property type="match status" value="1"/>
</dbReference>
<dbReference type="Proteomes" id="UP000004349">
    <property type="component" value="Unassembled WGS sequence"/>
</dbReference>
<dbReference type="RefSeq" id="WP_005596776.1">
    <property type="nucleotide sequence ID" value="NZ_AFWE01000170.1"/>
</dbReference>
<dbReference type="SUPFAM" id="SSF56925">
    <property type="entry name" value="OMPA-like"/>
    <property type="match status" value="1"/>
</dbReference>
<feature type="domain" description="Outer membrane protein beta-barrel" evidence="3">
    <location>
        <begin position="7"/>
        <end position="173"/>
    </location>
</feature>
<evidence type="ECO:0000313" key="5">
    <source>
        <dbReference type="Proteomes" id="UP000004349"/>
    </source>
</evidence>
<dbReference type="eggNOG" id="COG2885">
    <property type="taxonomic scope" value="Bacteria"/>
</dbReference>
<dbReference type="Pfam" id="PF13505">
    <property type="entry name" value="OMP_b-brl"/>
    <property type="match status" value="1"/>
</dbReference>
<evidence type="ECO:0000313" key="4">
    <source>
        <dbReference type="EMBL" id="EGU33971.1"/>
    </source>
</evidence>
<feature type="signal peptide" evidence="2">
    <location>
        <begin position="1"/>
        <end position="19"/>
    </location>
</feature>
<name>F9RQP0_9VIBR</name>
<gene>
    <name evidence="4" type="ORF">VIS19158_10959</name>
</gene>
<dbReference type="InterPro" id="IPR011250">
    <property type="entry name" value="OMP/PagP_B-barrel"/>
</dbReference>
<evidence type="ECO:0000259" key="3">
    <source>
        <dbReference type="Pfam" id="PF13505"/>
    </source>
</evidence>
<comment type="caution">
    <text evidence="4">The sequence shown here is derived from an EMBL/GenBank/DDBJ whole genome shotgun (WGS) entry which is preliminary data.</text>
</comment>
<proteinExistence type="predicted"/>
<keyword evidence="1 2" id="KW-0732">Signal</keyword>
<evidence type="ECO:0000256" key="1">
    <source>
        <dbReference type="ARBA" id="ARBA00022729"/>
    </source>
</evidence>
<dbReference type="EMBL" id="AFWE01000170">
    <property type="protein sequence ID" value="EGU33971.1"/>
    <property type="molecule type" value="Genomic_DNA"/>
</dbReference>
<accession>F9RQP0</accession>
<evidence type="ECO:0000256" key="2">
    <source>
        <dbReference type="SAM" id="SignalP"/>
    </source>
</evidence>
<protein>
    <submittedName>
        <fullName evidence="4">OmpA/MotB domain-containing protein</fullName>
    </submittedName>
</protein>
<organism evidence="4 5">
    <name type="scientific">Vibrio scophthalmi LMG 19158</name>
    <dbReference type="NCBI Taxonomy" id="870967"/>
    <lineage>
        <taxon>Bacteria</taxon>
        <taxon>Pseudomonadati</taxon>
        <taxon>Pseudomonadota</taxon>
        <taxon>Gammaproteobacteria</taxon>
        <taxon>Vibrionales</taxon>
        <taxon>Vibrionaceae</taxon>
        <taxon>Vibrio</taxon>
    </lineage>
</organism>